<feature type="non-terminal residue" evidence="1">
    <location>
        <position position="56"/>
    </location>
</feature>
<protein>
    <submittedName>
        <fullName evidence="1">Na+-transporting NADH:ubiquinone oxidoreductase subunit B</fullName>
    </submittedName>
</protein>
<sequence length="56" mass="6511">MKALRKYIDRIKPNFQEGGRFHAFRSLFDGIETFLFVPDETSKSGAHIHDSIDSKR</sequence>
<accession>A0A5J4PA47</accession>
<dbReference type="EMBL" id="SNRY01010377">
    <property type="protein sequence ID" value="KAA6305840.1"/>
    <property type="molecule type" value="Genomic_DNA"/>
</dbReference>
<evidence type="ECO:0000313" key="1">
    <source>
        <dbReference type="EMBL" id="KAA6305840.1"/>
    </source>
</evidence>
<organism evidence="1">
    <name type="scientific">termite gut metagenome</name>
    <dbReference type="NCBI Taxonomy" id="433724"/>
    <lineage>
        <taxon>unclassified sequences</taxon>
        <taxon>metagenomes</taxon>
        <taxon>organismal metagenomes</taxon>
    </lineage>
</organism>
<proteinExistence type="predicted"/>
<gene>
    <name evidence="1" type="ORF">EZS27_042508</name>
</gene>
<keyword evidence="1" id="KW-0830">Ubiquinone</keyword>
<comment type="caution">
    <text evidence="1">The sequence shown here is derived from an EMBL/GenBank/DDBJ whole genome shotgun (WGS) entry which is preliminary data.</text>
</comment>
<name>A0A5J4PA47_9ZZZZ</name>
<reference evidence="1" key="1">
    <citation type="submission" date="2019-03" db="EMBL/GenBank/DDBJ databases">
        <title>Single cell metagenomics reveals metabolic interactions within the superorganism composed of flagellate Streblomastix strix and complex community of Bacteroidetes bacteria on its surface.</title>
        <authorList>
            <person name="Treitli S.C."/>
            <person name="Kolisko M."/>
            <person name="Husnik F."/>
            <person name="Keeling P."/>
            <person name="Hampl V."/>
        </authorList>
    </citation>
    <scope>NUCLEOTIDE SEQUENCE</scope>
    <source>
        <strain evidence="1">STM</strain>
    </source>
</reference>
<dbReference type="AlphaFoldDB" id="A0A5J4PA47"/>